<sequence length="164" mass="18238">MSRAVQAVWKVVVAAKARTKERLERELADARRRLEVLNGEVEEAQSSVQYAQAQRLAHEERIGQLLSDSRGLSPSVYLNHDHYRAPLAQALDAARTGLRTACEATDAQQHAVERLGMQVRRADAALDAAREQLRAATAAMQRRIDERVDEEACESAAVRIRRGG</sequence>
<dbReference type="SUPFAM" id="SSF57997">
    <property type="entry name" value="Tropomyosin"/>
    <property type="match status" value="1"/>
</dbReference>
<evidence type="ECO:0000313" key="3">
    <source>
        <dbReference type="Proteomes" id="UP000199706"/>
    </source>
</evidence>
<dbReference type="EMBL" id="FNCJ01000022">
    <property type="protein sequence ID" value="SDI39617.1"/>
    <property type="molecule type" value="Genomic_DNA"/>
</dbReference>
<proteinExistence type="predicted"/>
<dbReference type="Pfam" id="PF09486">
    <property type="entry name" value="HrpB7"/>
    <property type="match status" value="1"/>
</dbReference>
<accession>A0A1G8K8D6</accession>
<evidence type="ECO:0000256" key="1">
    <source>
        <dbReference type="SAM" id="Coils"/>
    </source>
</evidence>
<keyword evidence="1" id="KW-0175">Coiled coil</keyword>
<reference evidence="2 3" key="1">
    <citation type="submission" date="2016-10" db="EMBL/GenBank/DDBJ databases">
        <authorList>
            <person name="de Groot N.N."/>
        </authorList>
    </citation>
    <scope>NUCLEOTIDE SEQUENCE [LARGE SCALE GENOMIC DNA]</scope>
    <source>
        <strain evidence="2 3">LMG 2247</strain>
    </source>
</reference>
<dbReference type="RefSeq" id="WP_090692743.1">
    <property type="nucleotide sequence ID" value="NZ_CADERL010000008.1"/>
</dbReference>
<gene>
    <name evidence="2" type="ORF">SAMN05216466_12222</name>
</gene>
<protein>
    <submittedName>
        <fullName evidence="2">Type III secretion protein (HrpB7)</fullName>
    </submittedName>
</protein>
<dbReference type="OrthoDB" id="9104717at2"/>
<organism evidence="2 3">
    <name type="scientific">Paraburkholderia phenazinium</name>
    <dbReference type="NCBI Taxonomy" id="60549"/>
    <lineage>
        <taxon>Bacteria</taxon>
        <taxon>Pseudomonadati</taxon>
        <taxon>Pseudomonadota</taxon>
        <taxon>Betaproteobacteria</taxon>
        <taxon>Burkholderiales</taxon>
        <taxon>Burkholderiaceae</taxon>
        <taxon>Paraburkholderia</taxon>
    </lineage>
</organism>
<evidence type="ECO:0000313" key="2">
    <source>
        <dbReference type="EMBL" id="SDI39617.1"/>
    </source>
</evidence>
<name>A0A1G8K8D6_9BURK</name>
<dbReference type="InterPro" id="IPR013392">
    <property type="entry name" value="T3SS_HrpB7"/>
</dbReference>
<feature type="coiled-coil region" evidence="1">
    <location>
        <begin position="112"/>
        <end position="146"/>
    </location>
</feature>
<dbReference type="Proteomes" id="UP000199706">
    <property type="component" value="Unassembled WGS sequence"/>
</dbReference>
<feature type="coiled-coil region" evidence="1">
    <location>
        <begin position="13"/>
        <end position="54"/>
    </location>
</feature>
<dbReference type="AlphaFoldDB" id="A0A1G8K8D6"/>